<feature type="repeat" description="Filamin" evidence="3">
    <location>
        <begin position="793"/>
        <end position="859"/>
    </location>
</feature>
<feature type="repeat" description="Filamin" evidence="3">
    <location>
        <begin position="674"/>
        <end position="768"/>
    </location>
</feature>
<dbReference type="Gene3D" id="1.10.418.10">
    <property type="entry name" value="Calponin-like domain"/>
    <property type="match status" value="3"/>
</dbReference>
<dbReference type="FunFam" id="2.60.40.10:FF:001145">
    <property type="entry name" value="Jitterbug, isoform I"/>
    <property type="match status" value="1"/>
</dbReference>
<dbReference type="GO" id="GO:0051015">
    <property type="term" value="F:actin filament binding"/>
    <property type="evidence" value="ECO:0007669"/>
    <property type="project" value="InterPro"/>
</dbReference>
<feature type="repeat" description="Filamin" evidence="3">
    <location>
        <begin position="1028"/>
        <end position="1091"/>
    </location>
</feature>
<feature type="repeat" description="Filamin" evidence="3">
    <location>
        <begin position="382"/>
        <end position="443"/>
    </location>
</feature>
<feature type="repeat" description="Filamin" evidence="3">
    <location>
        <begin position="2921"/>
        <end position="3015"/>
    </location>
</feature>
<comment type="caution">
    <text evidence="6">The sequence shown here is derived from an EMBL/GenBank/DDBJ whole genome shotgun (WGS) entry which is preliminary data.</text>
</comment>
<dbReference type="PANTHER" id="PTHR38537">
    <property type="entry name" value="JITTERBUG, ISOFORM N"/>
    <property type="match status" value="1"/>
</dbReference>
<dbReference type="InterPro" id="IPR044801">
    <property type="entry name" value="Filamin"/>
</dbReference>
<feature type="compositionally biased region" description="Low complexity" evidence="4">
    <location>
        <begin position="1710"/>
        <end position="1733"/>
    </location>
</feature>
<dbReference type="Pfam" id="PF00307">
    <property type="entry name" value="CH"/>
    <property type="match status" value="2"/>
</dbReference>
<feature type="compositionally biased region" description="Basic and acidic residues" evidence="4">
    <location>
        <begin position="1531"/>
        <end position="1543"/>
    </location>
</feature>
<feature type="region of interest" description="Disordered" evidence="4">
    <location>
        <begin position="1637"/>
        <end position="1664"/>
    </location>
</feature>
<feature type="domain" description="Calponin-homology (CH)" evidence="5">
    <location>
        <begin position="139"/>
        <end position="242"/>
    </location>
</feature>
<dbReference type="InterPro" id="IPR036872">
    <property type="entry name" value="CH_dom_sf"/>
</dbReference>
<sequence>MASHVPAVEELQKERLKAESHQKWINIQLNTFTNWLNLQLSPHSDRIEDLSKDLSDGVKLIQIVESLQQKICMGKVYREDPTEIQCLMNVQMALDALREDGVRTVNIGSHDIVNGNLKLILGLVWCLVQRYQIALKSKIPPKKLMMAWLQSVLSEIRLTNFRTNWNDGRALSALLEYCQPGLCPEWRSLNSKTSFQNCERALSLAEIYLDIPAIISASDLHSTDLDELSTITYLSYFVRRNGCGYIATLERVRRLLPDLRIMDFDRSWNDGYLLRRLVEAAGGQVEEVDEMDYNVPECWPENVKKALDGALELGVASLVSADDIADPDSEYLGVMALAAALCSLQPIEETAEAAPQMTTCYRNQQLNLDLTFADGNGFRVEELEATVTGPTGNSVDLQSIEFRKARTVQGAVLSFIPKEEGHHKVQIFCQGAELPSSPIVLQVLSEQQQQQPPRLRPGGAPPESLPEIEEETEPQSGLLAPMSGADFFHGGGGQPDIGHVSFSGLSEPCSVGSIVEVVINAHGDNSRGSVLVEAVAPSGRLAMCPVVQKANSYMATFTPNEVGKWRIGILYDGEHIKGSPFACHVYDANLVQVYGLDVGLVGQELKFSIDAAAAGHGNIKVTVLRHGRQIPSTVQEQSTNPGVYRVMFTPDGAGQYKIHVLFNSMEVKGSPFILDIADASSVSVYGDNLRMASVDKLSTFMVHAPGSESKDISVTITAPSNKRKHARVVPLGDSTYKVEWKAVEAGEHAIDVRLYNQSVYESPFICNVGDPELVSVKKMPTFIDIADLFVDHSFEIDASAAGSGNLEIMINGGRVACRVKELGNRLYLAQFTPTQPITHVIEMRFNGENVRGSPWKLYTKGTSESAPSQPSQAAPSQRRTTTTSADGYFELSGSGLQRAAVEKPSHFEINGDSSSRDISVRMHAPSGTEVPVRIDEKTAGKYVCEYVVEQVGEHRLEVTIDGRPLESGPLYISAYNADKITIEPLGGGVPNQPVQFIASIFPAAAAIVYRRDSKKMRYISQLYVIPAVDAVDAGKGQLEISVNQGRVPNNVQMQGAGRCLVTFIPQHAGIYVIDVTFNGEQVQGCPIRVEILPKQVGKPVSTPFISEETKTVSSAAVVSGSTVGGTRGGTFEFRSPRTTAPYAPREATGLSPTRDAQRRTESPASPSLVEHSRQRSAEQPPETPRSPRLLRDSTPTKKIESYDPERRVPAKDREQTLGYTVAQYGDVSERSKMYEMRKERCISREEAEEGPEQKEYGSPGVERSYYESREYRSPQRPEKTTYERREEIREGPTRSVYETREETRDYGRQEPPKEKYFGQEPEKPPSREPPPPPPVNADIGMIKTSYHKYGERTTQVEGRTYDQVPPYVDSRVERSTEIDDRAPEYRTPQTDYPKYTDVSKFAERTTHVDEVPGAEHPSSAYTASTFEPGKMGNGAAPVSSAQAYQFAELAGPREHTVRTVEYSTATSTGADGVTKTTTTTREFHSGTVPHVTEFTTTRTSPATPTKARQPQQTTTITSTTVTDSSTTVSRPRFEPINTRRDDASAPLPHRPGAPALHPVASARLDEERPPRKREPSFTRTQSSADVEPPEEKALRRSRETEDVSHSLTKTDEFPAAPLPVQSQRTVEYMKVKEEDEKILDRHGYGRSTVPDRAEPLQSEPVPDISSDVVEALTPATRRRLLEHSIRKTEDLKEEERLISELNENLDQELSKSPAEAESPSSRPSSKPTTPKLSFKFKKDKEPKEPKGVDFGKSKFSSKHEVVRRGKDVEVKLENLKLGKEEQLRVIVIAPTKNKTEKGEDIIPKVKKSRHNYEISFKPSEVGTHKVMAFVGDTVHPACPFPIRVYDASEIVIGDIVRESVINDTVEFTVDAGRAGFGNLEMAIKDSDGTIIPSHVSQLETGTAKFLVTFNPSSLGMHTVNITFNKEVLKNSPFEVSIIDVPPPPPPPASQQDTVVSSPELSKKERKREEKERQKEEKERLKREKEETLKKKKASKKAALPERKTAVNKIPSLSRVQTPAHLLISVAGDEPLDVLVSDSLKEELPIHVSEEEPGVKKIEFTPTRVGDHEIVVKYAGAEVNGSPFTCRAYDPAKILVGPIPNGVVEKPVHFVVDAREAGVGNLEVAVNEGRIPSMAHALGQHKYDISFVPREFQDHTISVRFNNEPVPGSPFLCRIVSAVEITASGPGLERVAVGAPTDFGIQLNDDKGVQPVVTVQDSHGEFLQTVVRQDPADPTRYNVVYTPVAVGNLNIEVEYDGEPITGSPFTAKAYDATCARLSNVEEALVNKPCTFTIDAAKAGAGNMEIIVSVDNRNVPNFVQAEGQAKFKVSFTPQEARPHVISVKFNGHPIPGSPMVVDVAGPGQQLSKVSEMLQQRETSPTGDVRLIGDISKAQVGHAKGFSIDTAGRMADCNVVVTAPNGDPVEVTMERVRTDFDVEFVPSLPGVYLIDIFVDGRSISREPFELFAVERVEPDLSGVPPVAVLRKRCNFEVNLGQSGLKTADVKVEILDEKGEEVPVQYHVKEAKCVVAASFQHCGPHSFDLFVFGVKNAEECQITVIDKAPESAIVLVEPFQKQLLGHTTVFDMDVAAGAEGVMAVEILDPQRNSVPVALSHKSGSLFSAEWVPKVEGDHTVSILVHTDHIRGSPFTVGVLDLSAVRMIGLKNDCVGVEQKFNVDWSSSGGSALAVKITTAKGEKVACSMKKLKHGLHVCAFTPKQVGLYLVDIFVDGLLLPECPYECQVSDMGSVRARGDALTRAQRGKTARFEVSMGNSGRGDLDVFVTDANGGPLSVRCYKQQDDSYWVEFTPESIGTHTIEVTFADVPVGGSPFKCEVVDPKKVLIKGVEEPLTYRQAANIVINRKMAGSGPLSIEVVDQNGEPLKVDTIRSPSGDENVTFLPTKLGQHKMTVKLAGFQVHGTPKTFLVEEQAKPQVYGSAVDYPVAIDQQASLIFDPKKLKGGMKIEVRGSNGERVRHTTNDRPDGTKELSFKPVDVGIYAVSVDFNNKPLPGSPYKVEVVDPAKVAVNDMNMDSDGVISVVQNQRNVIDVDATAAGPGRLRAEVRDSDGQLLFGDSGCEVESLGHGKFRVVFTPSRANVAAYKIYLYFAEQVVPSAYPIYARVQGAPVPVTHQQHIAKSEHAPSEEDDHLRVFVRGAGLSKASIEEESSFTIDCSETTNHGPVTALLAGEKVDVPVRLTRLGNGVYKATYSPLVGGHYQLHVKYDDKAVKGSPFPIEVLSPTSNADVIHVDTSTLKMGIINEDVKTLIDTRRAGPGQLSAQCMGPSQLAYCELFDHRDGTYTLSVRPSEVGKHSLSIKYSDEHVPGSPFVIPVSNPPDPSRVRVHGPGIQHGILNGFKSNFVVETRGAGAGQLTVRVRGPKGAFNVEMERDRQQDRTIHCRYAPREPGDYQVEVRWHGQHVPGSPFLVMIVDTEQELQRFLAGETPSPTPATPFIPPGWVGPPPMMPPGHFPPSPRMIPGHPPPPGMIAYGPPEVFRHHRARSQQRFTNGY</sequence>
<dbReference type="InterPro" id="IPR001298">
    <property type="entry name" value="Filamin/ABP280_rpt"/>
</dbReference>
<feature type="compositionally biased region" description="Basic and acidic residues" evidence="4">
    <location>
        <begin position="1227"/>
        <end position="1255"/>
    </location>
</feature>
<feature type="repeat" description="Filamin" evidence="3">
    <location>
        <begin position="2098"/>
        <end position="2174"/>
    </location>
</feature>
<evidence type="ECO:0000256" key="4">
    <source>
        <dbReference type="SAM" id="MobiDB-lite"/>
    </source>
</evidence>
<keyword evidence="2" id="KW-0677">Repeat</keyword>
<feature type="compositionally biased region" description="Low complexity" evidence="4">
    <location>
        <begin position="1493"/>
        <end position="1505"/>
    </location>
</feature>
<feature type="compositionally biased region" description="Polar residues" evidence="4">
    <location>
        <begin position="1949"/>
        <end position="1958"/>
    </location>
</feature>
<feature type="repeat" description="Filamin" evidence="3">
    <location>
        <begin position="3013"/>
        <end position="3117"/>
    </location>
</feature>
<feature type="repeat" description="Filamin" evidence="3">
    <location>
        <begin position="1765"/>
        <end position="1844"/>
    </location>
</feature>
<evidence type="ECO:0000256" key="3">
    <source>
        <dbReference type="PROSITE-ProRule" id="PRU00087"/>
    </source>
</evidence>
<feature type="compositionally biased region" description="Basic and acidic residues" evidence="4">
    <location>
        <begin position="1563"/>
        <end position="1576"/>
    </location>
</feature>
<feature type="repeat" description="Filamin" evidence="3">
    <location>
        <begin position="3236"/>
        <end position="3329"/>
    </location>
</feature>
<feature type="region of interest" description="Disordered" evidence="4">
    <location>
        <begin position="445"/>
        <end position="475"/>
    </location>
</feature>
<feature type="region of interest" description="Disordered" evidence="4">
    <location>
        <begin position="1938"/>
        <end position="2001"/>
    </location>
</feature>
<gene>
    <name evidence="6" type="ORF">QR680_016902</name>
</gene>
<feature type="compositionally biased region" description="Low complexity" evidence="4">
    <location>
        <begin position="447"/>
        <end position="458"/>
    </location>
</feature>
<feature type="domain" description="Calponin-homology (CH)" evidence="5">
    <location>
        <begin position="26"/>
        <end position="132"/>
    </location>
</feature>
<feature type="repeat" description="Filamin" evidence="3">
    <location>
        <begin position="3140"/>
        <end position="3234"/>
    </location>
</feature>
<feature type="repeat" description="Filamin" evidence="3">
    <location>
        <begin position="3330"/>
        <end position="3426"/>
    </location>
</feature>
<proteinExistence type="inferred from homology"/>
<feature type="compositionally biased region" description="Basic and acidic residues" evidence="4">
    <location>
        <begin position="1589"/>
        <end position="1612"/>
    </location>
</feature>
<feature type="repeat" description="Filamin" evidence="3">
    <location>
        <begin position="2013"/>
        <end position="2087"/>
    </location>
</feature>
<dbReference type="SMART" id="SM00033">
    <property type="entry name" value="CH"/>
    <property type="match status" value="2"/>
</dbReference>
<feature type="region of interest" description="Disordered" evidence="4">
    <location>
        <begin position="1704"/>
        <end position="1752"/>
    </location>
</feature>
<dbReference type="InterPro" id="IPR017868">
    <property type="entry name" value="Filamin/ABP280_repeat-like"/>
</dbReference>
<accession>A0AA39HCN9</accession>
<evidence type="ECO:0000256" key="1">
    <source>
        <dbReference type="ARBA" id="ARBA00009238"/>
    </source>
</evidence>
<dbReference type="SMART" id="SM00557">
    <property type="entry name" value="IG_FLMN"/>
    <property type="match status" value="23"/>
</dbReference>
<feature type="repeat" description="Filamin" evidence="3">
    <location>
        <begin position="881"/>
        <end position="974"/>
    </location>
</feature>
<feature type="repeat" description="Filamin" evidence="3">
    <location>
        <begin position="2374"/>
        <end position="2465"/>
    </location>
</feature>
<feature type="repeat" description="Filamin" evidence="3">
    <location>
        <begin position="1851"/>
        <end position="1937"/>
    </location>
</feature>
<feature type="region of interest" description="Disordered" evidence="4">
    <location>
        <begin position="1493"/>
        <end position="1621"/>
    </location>
</feature>
<feature type="compositionally biased region" description="Low complexity" evidence="4">
    <location>
        <begin position="1513"/>
        <end position="1529"/>
    </location>
</feature>
<dbReference type="PROSITE" id="PS50194">
    <property type="entry name" value="FILAMIN_REPEAT"/>
    <property type="match status" value="23"/>
</dbReference>
<feature type="repeat" description="Filamin" evidence="3">
    <location>
        <begin position="504"/>
        <end position="585"/>
    </location>
</feature>
<keyword evidence="7" id="KW-1185">Reference proteome</keyword>
<protein>
    <recommendedName>
        <fullName evidence="5">Calponin-homology (CH) domain-containing protein</fullName>
    </recommendedName>
</protein>
<feature type="compositionally biased region" description="Low complexity" evidence="4">
    <location>
        <begin position="865"/>
        <end position="877"/>
    </location>
</feature>
<feature type="region of interest" description="Disordered" evidence="4">
    <location>
        <begin position="856"/>
        <end position="888"/>
    </location>
</feature>
<dbReference type="Proteomes" id="UP001175271">
    <property type="component" value="Unassembled WGS sequence"/>
</dbReference>
<feature type="compositionally biased region" description="Basic and acidic residues" evidence="4">
    <location>
        <begin position="1960"/>
        <end position="1988"/>
    </location>
</feature>
<evidence type="ECO:0000313" key="7">
    <source>
        <dbReference type="Proteomes" id="UP001175271"/>
    </source>
</evidence>
<comment type="similarity">
    <text evidence="1">Belongs to the filamin family.</text>
</comment>
<dbReference type="SUPFAM" id="SSF47576">
    <property type="entry name" value="Calponin-homology domain, CH-domain"/>
    <property type="match status" value="2"/>
</dbReference>
<feature type="repeat" description="Filamin" evidence="3">
    <location>
        <begin position="2172"/>
        <end position="2268"/>
    </location>
</feature>
<feature type="repeat" description="Filamin" evidence="3">
    <location>
        <begin position="2571"/>
        <end position="2650"/>
    </location>
</feature>
<feature type="compositionally biased region" description="Basic and acidic residues" evidence="4">
    <location>
        <begin position="1637"/>
        <end position="1654"/>
    </location>
</feature>
<dbReference type="PANTHER" id="PTHR38537:SF16">
    <property type="entry name" value="CALPONIN-HOMOLOGY (CH) DOMAIN-CONTAINING PROTEIN"/>
    <property type="match status" value="1"/>
</dbReference>
<evidence type="ECO:0000256" key="2">
    <source>
        <dbReference type="ARBA" id="ARBA00022737"/>
    </source>
</evidence>
<dbReference type="InterPro" id="IPR014756">
    <property type="entry name" value="Ig_E-set"/>
</dbReference>
<feature type="repeat" description="Filamin" evidence="3">
    <location>
        <begin position="2660"/>
        <end position="2740"/>
    </location>
</feature>
<dbReference type="CDD" id="cd21227">
    <property type="entry name" value="CH_jitterbug-like_rpt1"/>
    <property type="match status" value="1"/>
</dbReference>
<dbReference type="InterPro" id="IPR001715">
    <property type="entry name" value="CH_dom"/>
</dbReference>
<feature type="repeat" description="Filamin" evidence="3">
    <location>
        <begin position="2738"/>
        <end position="2832"/>
    </location>
</feature>
<evidence type="ECO:0000313" key="6">
    <source>
        <dbReference type="EMBL" id="KAK0403418.1"/>
    </source>
</evidence>
<feature type="repeat" description="Filamin" evidence="3">
    <location>
        <begin position="595"/>
        <end position="676"/>
    </location>
</feature>
<feature type="compositionally biased region" description="Basic and acidic residues" evidence="4">
    <location>
        <begin position="1370"/>
        <end position="1384"/>
    </location>
</feature>
<dbReference type="Gene3D" id="2.60.40.10">
    <property type="entry name" value="Immunoglobulins"/>
    <property type="match status" value="23"/>
</dbReference>
<name>A0AA39HCN9_9BILA</name>
<dbReference type="SUPFAM" id="SSF81296">
    <property type="entry name" value="E set domains"/>
    <property type="match status" value="23"/>
</dbReference>
<feature type="compositionally biased region" description="Basic and acidic residues" evidence="4">
    <location>
        <begin position="1264"/>
        <end position="1326"/>
    </location>
</feature>
<dbReference type="InterPro" id="IPR013783">
    <property type="entry name" value="Ig-like_fold"/>
</dbReference>
<dbReference type="EMBL" id="JAUCMV010000004">
    <property type="protein sequence ID" value="KAK0403418.1"/>
    <property type="molecule type" value="Genomic_DNA"/>
</dbReference>
<evidence type="ECO:0000259" key="5">
    <source>
        <dbReference type="PROSITE" id="PS50021"/>
    </source>
</evidence>
<organism evidence="6 7">
    <name type="scientific">Steinernema hermaphroditum</name>
    <dbReference type="NCBI Taxonomy" id="289476"/>
    <lineage>
        <taxon>Eukaryota</taxon>
        <taxon>Metazoa</taxon>
        <taxon>Ecdysozoa</taxon>
        <taxon>Nematoda</taxon>
        <taxon>Chromadorea</taxon>
        <taxon>Rhabditida</taxon>
        <taxon>Tylenchina</taxon>
        <taxon>Panagrolaimomorpha</taxon>
        <taxon>Strongyloidoidea</taxon>
        <taxon>Steinernematidae</taxon>
        <taxon>Steinernema</taxon>
    </lineage>
</organism>
<feature type="compositionally biased region" description="Basic and acidic residues" evidence="4">
    <location>
        <begin position="1736"/>
        <end position="1752"/>
    </location>
</feature>
<reference evidence="6" key="1">
    <citation type="submission" date="2023-06" db="EMBL/GenBank/DDBJ databases">
        <title>Genomic analysis of the entomopathogenic nematode Steinernema hermaphroditum.</title>
        <authorList>
            <person name="Schwarz E.M."/>
            <person name="Heppert J.K."/>
            <person name="Baniya A."/>
            <person name="Schwartz H.T."/>
            <person name="Tan C.-H."/>
            <person name="Antoshechkin I."/>
            <person name="Sternberg P.W."/>
            <person name="Goodrich-Blair H."/>
            <person name="Dillman A.R."/>
        </authorList>
    </citation>
    <scope>NUCLEOTIDE SEQUENCE</scope>
    <source>
        <strain evidence="6">PS9179</strain>
        <tissue evidence="6">Whole animal</tissue>
    </source>
</reference>
<dbReference type="Pfam" id="PF00630">
    <property type="entry name" value="Filamin"/>
    <property type="match status" value="20"/>
</dbReference>
<dbReference type="PROSITE" id="PS50021">
    <property type="entry name" value="CH"/>
    <property type="match status" value="2"/>
</dbReference>
<dbReference type="GO" id="GO:0030036">
    <property type="term" value="P:actin cytoskeleton organization"/>
    <property type="evidence" value="ECO:0007669"/>
    <property type="project" value="InterPro"/>
</dbReference>
<feature type="compositionally biased region" description="Basic and acidic residues" evidence="4">
    <location>
        <begin position="1189"/>
        <end position="1215"/>
    </location>
</feature>
<feature type="repeat" description="Filamin" evidence="3">
    <location>
        <begin position="2830"/>
        <end position="2923"/>
    </location>
</feature>
<feature type="repeat" description="Filamin" evidence="3">
    <location>
        <begin position="2278"/>
        <end position="2357"/>
    </location>
</feature>
<feature type="region of interest" description="Disordered" evidence="4">
    <location>
        <begin position="1118"/>
        <end position="1396"/>
    </location>
</feature>